<evidence type="ECO:0000256" key="1">
    <source>
        <dbReference type="ARBA" id="ARBA00022818"/>
    </source>
</evidence>
<dbReference type="Pfam" id="PF02901">
    <property type="entry name" value="PFL-like"/>
    <property type="match status" value="1"/>
</dbReference>
<dbReference type="Proteomes" id="UP000652477">
    <property type="component" value="Unassembled WGS sequence"/>
</dbReference>
<dbReference type="Pfam" id="PF01228">
    <property type="entry name" value="Gly_radical"/>
    <property type="match status" value="1"/>
</dbReference>
<keyword evidence="1 3" id="KW-0556">Organic radical</keyword>
<dbReference type="NCBIfam" id="TIGR01774">
    <property type="entry name" value="PFL2-3"/>
    <property type="match status" value="1"/>
</dbReference>
<dbReference type="PANTHER" id="PTHR43641">
    <property type="entry name" value="FORMATE ACETYLTRANSFERASE 3-RELATED"/>
    <property type="match status" value="1"/>
</dbReference>
<reference evidence="6" key="1">
    <citation type="submission" date="2020-08" db="EMBL/GenBank/DDBJ databases">
        <title>Genome public.</title>
        <authorList>
            <person name="Liu C."/>
            <person name="Sun Q."/>
        </authorList>
    </citation>
    <scope>NUCLEOTIDE SEQUENCE</scope>
    <source>
        <strain evidence="6">NSJ-55</strain>
    </source>
</reference>
<protein>
    <submittedName>
        <fullName evidence="6">Formate C-acetyltransferase/glycerol dehydratase family glycyl radical enzyme</fullName>
    </submittedName>
</protein>
<accession>A0A923LHQ9</accession>
<evidence type="ECO:0000313" key="7">
    <source>
        <dbReference type="Proteomes" id="UP000652477"/>
    </source>
</evidence>
<dbReference type="AlphaFoldDB" id="A0A923LHQ9"/>
<gene>
    <name evidence="6" type="ORF">H8S37_08695</name>
</gene>
<name>A0A923LHQ9_9FIRM</name>
<dbReference type="RefSeq" id="WP_186875582.1">
    <property type="nucleotide sequence ID" value="NZ_JACOPF010000001.1"/>
</dbReference>
<keyword evidence="7" id="KW-1185">Reference proteome</keyword>
<sequence>MKKYLPDGITRQERTSVLNADMRASIPSICLERARLVTKSYKKTEGEHYLLRRAKALANVLKNMTIFIRPEEIIVGNHASKQRFAPLYPETGVLSKKELDLMPIREVDTLQITEEEKKELLEEIYPWWKHKTLEDLTWDRFPADLKEIATSPNAVFNALSRTRSGYGHYLPDIAKVINNGFQAIEAKAQKKLECLSCQDEDFTYKSAFYNAALIICEAVHTFSSRYAALAGTLAENTADPRRKKELKLIAAACTQVPYHPARNFHEALQSYWFTLLIDYIFQNGSAISCGRFDQYMYPYYLKDTDSGLLTKDEAQEMIEALWVKHNDVIKACTYNSARNNGGFSTSAHLTLGGVDKDGHDACNELTFLCLEADRNVFNCEPNIGVRINKKNPEELPQKVFEILGTVGGGKYPLFNDDVIIPTLVKDGLPLEEARNYGIVGCVEPNPYGNSLSISNACYFNLAKCLEFALTNGYCLLTNKKMGLSTGDASSFTSMTEVKEAYEKQVSYFVEKMADSLNIIEESIADYTPHIYCSLLLDDCMERGLDSSAGGSRYNYCGVQGVGAPDVGDALMAIDKLVFHEKRLSMSDLLHILHSDFKDAVSEQNMLLYEAPKYGNDIDEVDRYVRYAGEQYCLEVAKQKEWRGGKFRPGLYCVSANTPIGRQVGAMANGRKSGMPLADGGISPRQGVDENGPTAVFLSAAKLNLDLVTNGVDLNMKILPSLAKTQEDYQKLTQMLRGYFAAGGMHVQFNIISDDILKEAQKFPDAHRNLVVRVAGYSAFFVDLDVDIQNEIISRTAMQAL</sequence>
<dbReference type="InterPro" id="IPR010098">
    <property type="entry name" value="PFL2/GDeHydtase_fam"/>
</dbReference>
<evidence type="ECO:0000259" key="5">
    <source>
        <dbReference type="PROSITE" id="PS51554"/>
    </source>
</evidence>
<comment type="caution">
    <text evidence="6">The sequence shown here is derived from an EMBL/GenBank/DDBJ whole genome shotgun (WGS) entry which is preliminary data.</text>
</comment>
<dbReference type="Gene3D" id="3.20.70.20">
    <property type="match status" value="1"/>
</dbReference>
<dbReference type="InterPro" id="IPR001150">
    <property type="entry name" value="Gly_radical"/>
</dbReference>
<evidence type="ECO:0000256" key="3">
    <source>
        <dbReference type="PROSITE-ProRule" id="PRU00493"/>
    </source>
</evidence>
<dbReference type="GO" id="GO:0005829">
    <property type="term" value="C:cytosol"/>
    <property type="evidence" value="ECO:0007669"/>
    <property type="project" value="TreeGrafter"/>
</dbReference>
<proteinExistence type="predicted"/>
<dbReference type="PROSITE" id="PS00850">
    <property type="entry name" value="GLY_RADICAL_1"/>
    <property type="match status" value="1"/>
</dbReference>
<dbReference type="InterPro" id="IPR051215">
    <property type="entry name" value="GRE"/>
</dbReference>
<keyword evidence="2" id="KW-0456">Lyase</keyword>
<evidence type="ECO:0000313" key="6">
    <source>
        <dbReference type="EMBL" id="MBC5689002.1"/>
    </source>
</evidence>
<dbReference type="EMBL" id="JACOPF010000001">
    <property type="protein sequence ID" value="MBC5689002.1"/>
    <property type="molecule type" value="Genomic_DNA"/>
</dbReference>
<dbReference type="SUPFAM" id="SSF51998">
    <property type="entry name" value="PFL-like glycyl radical enzymes"/>
    <property type="match status" value="1"/>
</dbReference>
<dbReference type="PANTHER" id="PTHR43641:SF2">
    <property type="entry name" value="DEHYDRATASE YBIW-RELATED"/>
    <property type="match status" value="1"/>
</dbReference>
<feature type="domain" description="PFL" evidence="5">
    <location>
        <begin position="13"/>
        <end position="671"/>
    </location>
</feature>
<dbReference type="InterPro" id="IPR004184">
    <property type="entry name" value="PFL_dom"/>
</dbReference>
<dbReference type="PROSITE" id="PS51149">
    <property type="entry name" value="GLY_RADICAL_2"/>
    <property type="match status" value="1"/>
</dbReference>
<organism evidence="6 7">
    <name type="scientific">Mediterraneibacter hominis</name>
    <dbReference type="NCBI Taxonomy" id="2763054"/>
    <lineage>
        <taxon>Bacteria</taxon>
        <taxon>Bacillati</taxon>
        <taxon>Bacillota</taxon>
        <taxon>Clostridia</taxon>
        <taxon>Lachnospirales</taxon>
        <taxon>Lachnospiraceae</taxon>
        <taxon>Mediterraneibacter</taxon>
    </lineage>
</organism>
<dbReference type="GO" id="GO:0016829">
    <property type="term" value="F:lyase activity"/>
    <property type="evidence" value="ECO:0007669"/>
    <property type="project" value="UniProtKB-KW"/>
</dbReference>
<feature type="modified residue" description="Glycine radical" evidence="3">
    <location>
        <position position="775"/>
    </location>
</feature>
<evidence type="ECO:0000256" key="2">
    <source>
        <dbReference type="ARBA" id="ARBA00023239"/>
    </source>
</evidence>
<dbReference type="PROSITE" id="PS51554">
    <property type="entry name" value="PFL"/>
    <property type="match status" value="1"/>
</dbReference>
<dbReference type="InterPro" id="IPR019777">
    <property type="entry name" value="Form_AcTrfase_GR_CS"/>
</dbReference>
<feature type="domain" description="Glycine radical" evidence="4">
    <location>
        <begin position="679"/>
        <end position="800"/>
    </location>
</feature>
<evidence type="ECO:0000259" key="4">
    <source>
        <dbReference type="PROSITE" id="PS51149"/>
    </source>
</evidence>